<dbReference type="Pfam" id="PF08615">
    <property type="entry name" value="RNase_H2_suC"/>
    <property type="match status" value="1"/>
</dbReference>
<evidence type="ECO:0000313" key="2">
    <source>
        <dbReference type="EMBL" id="CAG9480491.1"/>
    </source>
</evidence>
<organism evidence="2 3">
    <name type="scientific">Plasmodium vivax</name>
    <name type="common">malaria parasite P. vivax</name>
    <dbReference type="NCBI Taxonomy" id="5855"/>
    <lineage>
        <taxon>Eukaryota</taxon>
        <taxon>Sar</taxon>
        <taxon>Alveolata</taxon>
        <taxon>Apicomplexa</taxon>
        <taxon>Aconoidasida</taxon>
        <taxon>Haemosporida</taxon>
        <taxon>Plasmodiidae</taxon>
        <taxon>Plasmodium</taxon>
        <taxon>Plasmodium (Plasmodium)</taxon>
    </lineage>
</organism>
<dbReference type="GO" id="GO:0032299">
    <property type="term" value="C:ribonuclease H2 complex"/>
    <property type="evidence" value="ECO:0007669"/>
    <property type="project" value="InterPro"/>
</dbReference>
<accession>A0A8S4HGJ6</accession>
<dbReference type="Proteomes" id="UP000779233">
    <property type="component" value="Unassembled WGS sequence"/>
</dbReference>
<evidence type="ECO:0000313" key="3">
    <source>
        <dbReference type="Proteomes" id="UP000779233"/>
    </source>
</evidence>
<comment type="caution">
    <text evidence="2">The sequence shown here is derived from an EMBL/GenBank/DDBJ whole genome shotgun (WGS) entry which is preliminary data.</text>
</comment>
<feature type="region of interest" description="Disordered" evidence="1">
    <location>
        <begin position="287"/>
        <end position="308"/>
    </location>
</feature>
<dbReference type="VEuPathDB" id="PlasmoDB:PVPAM_070020800"/>
<reference evidence="2" key="1">
    <citation type="submission" date="2021-09" db="EMBL/GenBank/DDBJ databases">
        <authorList>
            <consortium name="Pathogen Informatics"/>
        </authorList>
    </citation>
    <scope>NUCLEOTIDE SEQUENCE</scope>
    <source>
        <strain evidence="2">PvW1</strain>
    </source>
</reference>
<evidence type="ECO:0000256" key="1">
    <source>
        <dbReference type="SAM" id="MobiDB-lite"/>
    </source>
</evidence>
<proteinExistence type="predicted"/>
<dbReference type="InterPro" id="IPR013924">
    <property type="entry name" value="RNase_H2_suC"/>
</dbReference>
<dbReference type="GO" id="GO:0006401">
    <property type="term" value="P:RNA catabolic process"/>
    <property type="evidence" value="ECO:0007669"/>
    <property type="project" value="InterPro"/>
</dbReference>
<protein>
    <submittedName>
        <fullName evidence="2">(malaria parasite P. vivax) hypothetical protein</fullName>
    </submittedName>
</protein>
<feature type="compositionally biased region" description="Acidic residues" evidence="1">
    <location>
        <begin position="293"/>
        <end position="302"/>
    </location>
</feature>
<gene>
    <name evidence="2" type="ORF">PVW1_070020200</name>
</gene>
<dbReference type="AlphaFoldDB" id="A0A8S4HGJ6"/>
<dbReference type="EMBL" id="CAJZCX010000011">
    <property type="protein sequence ID" value="CAG9480491.1"/>
    <property type="molecule type" value="Genomic_DNA"/>
</dbReference>
<name>A0A8S4HGJ6_PLAVI</name>
<sequence length="452" mass="51305">MLLRHGENAATCAHLFNLFEGAQMGRSASGETNSSVKINAYQRERHAEKVHFPVMPMLGGGGTSQRKIPRLGMRRRRDSCVCQRYCSAPHAFEEGERMNSFFCEDTKEEEQLLQKIIKVKEDTLPGVILEILTNKCLSKRGPKGEQAKVKVEPHFSGDSLLRNETHDGWADQAQLAKKGEQKNVPPANYEMLNVQPAHRQLLSAPLDTNVFSFHLKKNGRVNADTFFIPYKSEKDEDVIREYTYSYSYYDVYSPSIERTNKLFHANNGPVCGAARGEEGMIHQKEVQIKQEKEDAEGEEDQLPPDGFAEWTIKQSETTEDETGGETPAEGLPLLTNEKLPCKAKNLEKFLVHFRGRLFIGCNLVYSHFKCKTFLGTIQGRELDEGETTTQGENDLHFVKKEIQTYNLIESATYWKQDEYPDVSDANVQKFLFLTVVPALCDYAEEEPADVLF</sequence>